<accession>A0A078B6C7</accession>
<organism evidence="2 3">
    <name type="scientific">Stylonychia lemnae</name>
    <name type="common">Ciliate</name>
    <dbReference type="NCBI Taxonomy" id="5949"/>
    <lineage>
        <taxon>Eukaryota</taxon>
        <taxon>Sar</taxon>
        <taxon>Alveolata</taxon>
        <taxon>Ciliophora</taxon>
        <taxon>Intramacronucleata</taxon>
        <taxon>Spirotrichea</taxon>
        <taxon>Stichotrichia</taxon>
        <taxon>Sporadotrichida</taxon>
        <taxon>Oxytrichidae</taxon>
        <taxon>Stylonychinae</taxon>
        <taxon>Stylonychia</taxon>
    </lineage>
</organism>
<evidence type="ECO:0000313" key="2">
    <source>
        <dbReference type="EMBL" id="CDW89776.1"/>
    </source>
</evidence>
<feature type="coiled-coil region" evidence="1">
    <location>
        <begin position="90"/>
        <end position="128"/>
    </location>
</feature>
<dbReference type="InParanoid" id="A0A078B6C7"/>
<dbReference type="AlphaFoldDB" id="A0A078B6C7"/>
<keyword evidence="1" id="KW-0175">Coiled coil</keyword>
<sequence length="236" mass="27791">MAGTGQQLKGQINIPIISSIRLGNSKQTISSNTRNHNLRQRTYIPIRSIQETFNYIQQNQIPSQKYLQYVMSQQIQQQDDSNLIYTKEKIKKLKDEKIKLHLLLTDTEEKFKRKLDKVRRKSEDLQDKQSRVRGKRLKDTNHMYLNQIKQQMVLSRIQEQELIKLRKEQQRTKSFKLIKRALICILLVNYDLGTGQSINLDSNKIKLPDFFKQQSMTSNLMLANIGDNKLIEENSN</sequence>
<dbReference type="OrthoDB" id="327679at2759"/>
<proteinExistence type="predicted"/>
<keyword evidence="3" id="KW-1185">Reference proteome</keyword>
<evidence type="ECO:0000256" key="1">
    <source>
        <dbReference type="SAM" id="Coils"/>
    </source>
</evidence>
<name>A0A078B6C7_STYLE</name>
<dbReference type="EMBL" id="CCKQ01017872">
    <property type="protein sequence ID" value="CDW89776.1"/>
    <property type="molecule type" value="Genomic_DNA"/>
</dbReference>
<reference evidence="2 3" key="1">
    <citation type="submission" date="2014-06" db="EMBL/GenBank/DDBJ databases">
        <authorList>
            <person name="Swart Estienne"/>
        </authorList>
    </citation>
    <scope>NUCLEOTIDE SEQUENCE [LARGE SCALE GENOMIC DNA]</scope>
    <source>
        <strain evidence="2 3">130c</strain>
    </source>
</reference>
<evidence type="ECO:0000313" key="3">
    <source>
        <dbReference type="Proteomes" id="UP000039865"/>
    </source>
</evidence>
<dbReference type="Proteomes" id="UP000039865">
    <property type="component" value="Unassembled WGS sequence"/>
</dbReference>
<gene>
    <name evidence="2" type="primary">Contig6314.g6760</name>
    <name evidence="2" type="ORF">STYLEM_18914</name>
</gene>
<protein>
    <submittedName>
        <fullName evidence="2">Uncharacterized protein</fullName>
    </submittedName>
</protein>